<dbReference type="EMBL" id="FXAG01000003">
    <property type="protein sequence ID" value="SMF01008.1"/>
    <property type="molecule type" value="Genomic_DNA"/>
</dbReference>
<dbReference type="Pfam" id="PF04257">
    <property type="entry name" value="Exonuc_V_gamma"/>
    <property type="match status" value="1"/>
</dbReference>
<dbReference type="Gene3D" id="3.40.50.10930">
    <property type="match status" value="1"/>
</dbReference>
<evidence type="ECO:0000256" key="2">
    <source>
        <dbReference type="ARBA" id="ARBA00022741"/>
    </source>
</evidence>
<dbReference type="InterPro" id="IPR041500">
    <property type="entry name" value="RecC_C"/>
</dbReference>
<dbReference type="PANTHER" id="PTHR30591:SF1">
    <property type="entry name" value="RECBCD ENZYME SUBUNIT RECC"/>
    <property type="match status" value="1"/>
</dbReference>
<dbReference type="GO" id="GO:0005524">
    <property type="term" value="F:ATP binding"/>
    <property type="evidence" value="ECO:0007669"/>
    <property type="project" value="UniProtKB-UniRule"/>
</dbReference>
<evidence type="ECO:0000313" key="12">
    <source>
        <dbReference type="EMBL" id="SMF01008.1"/>
    </source>
</evidence>
<dbReference type="PANTHER" id="PTHR30591">
    <property type="entry name" value="RECBCD ENZYME SUBUNIT RECC"/>
    <property type="match status" value="1"/>
</dbReference>
<accession>A0A1Y6BBF5</accession>
<reference evidence="13" key="1">
    <citation type="submission" date="2017-04" db="EMBL/GenBank/DDBJ databases">
        <authorList>
            <person name="Varghese N."/>
            <person name="Submissions S."/>
        </authorList>
    </citation>
    <scope>NUCLEOTIDE SEQUENCE [LARGE SCALE GENOMIC DNA]</scope>
    <source>
        <strain evidence="13">DSM 22618</strain>
    </source>
</reference>
<dbReference type="Gene3D" id="3.40.50.300">
    <property type="entry name" value="P-loop containing nucleotide triphosphate hydrolases"/>
    <property type="match status" value="2"/>
</dbReference>
<keyword evidence="8 10" id="KW-0238">DNA-binding</keyword>
<dbReference type="HAMAP" id="MF_01486">
    <property type="entry name" value="RecC"/>
    <property type="match status" value="1"/>
</dbReference>
<dbReference type="InterPro" id="IPR011335">
    <property type="entry name" value="Restrct_endonuc-II-like"/>
</dbReference>
<organism evidence="12 13">
    <name type="scientific">Pseudogulbenkiania subflava DSM 22618</name>
    <dbReference type="NCBI Taxonomy" id="1123014"/>
    <lineage>
        <taxon>Bacteria</taxon>
        <taxon>Pseudomonadati</taxon>
        <taxon>Pseudomonadota</taxon>
        <taxon>Betaproteobacteria</taxon>
        <taxon>Neisseriales</taxon>
        <taxon>Chromobacteriaceae</taxon>
        <taxon>Pseudogulbenkiania</taxon>
    </lineage>
</organism>
<dbReference type="InterPro" id="IPR027417">
    <property type="entry name" value="P-loop_NTPase"/>
</dbReference>
<dbReference type="PIRSF" id="PIRSF000980">
    <property type="entry name" value="RecC"/>
    <property type="match status" value="1"/>
</dbReference>
<evidence type="ECO:0000256" key="10">
    <source>
        <dbReference type="HAMAP-Rule" id="MF_01486"/>
    </source>
</evidence>
<keyword evidence="4 10" id="KW-0378">Hydrolase</keyword>
<keyword evidence="6 10" id="KW-0269">Exonuclease</keyword>
<keyword evidence="2 10" id="KW-0547">Nucleotide-binding</keyword>
<dbReference type="STRING" id="1123014.SAMN02745746_00687"/>
<dbReference type="GO" id="GO:0008854">
    <property type="term" value="F:exodeoxyribonuclease V activity"/>
    <property type="evidence" value="ECO:0007669"/>
    <property type="project" value="InterPro"/>
</dbReference>
<evidence type="ECO:0000256" key="6">
    <source>
        <dbReference type="ARBA" id="ARBA00022839"/>
    </source>
</evidence>
<dbReference type="AlphaFoldDB" id="A0A1Y6BBF5"/>
<dbReference type="InterPro" id="IPR006697">
    <property type="entry name" value="RecC"/>
</dbReference>
<dbReference type="Proteomes" id="UP000192920">
    <property type="component" value="Unassembled WGS sequence"/>
</dbReference>
<dbReference type="SUPFAM" id="SSF52540">
    <property type="entry name" value="P-loop containing nucleoside triphosphate hydrolases"/>
    <property type="match status" value="2"/>
</dbReference>
<keyword evidence="7 10" id="KW-0067">ATP-binding</keyword>
<keyword evidence="1 10" id="KW-0540">Nuclease</keyword>
<evidence type="ECO:0000313" key="13">
    <source>
        <dbReference type="Proteomes" id="UP000192920"/>
    </source>
</evidence>
<evidence type="ECO:0000256" key="4">
    <source>
        <dbReference type="ARBA" id="ARBA00022801"/>
    </source>
</evidence>
<comment type="subunit">
    <text evidence="10">Heterotrimer of RecB, RecC and RecD. All subunits contribute to DNA-binding.</text>
</comment>
<name>A0A1Y6BBF5_9NEIS</name>
<dbReference type="InterPro" id="IPR013986">
    <property type="entry name" value="DExx_box_DNA_helicase_dom_sf"/>
</dbReference>
<proteinExistence type="inferred from homology"/>
<keyword evidence="9 10" id="KW-0234">DNA repair</keyword>
<dbReference type="GO" id="GO:0000724">
    <property type="term" value="P:double-strand break repair via homologous recombination"/>
    <property type="evidence" value="ECO:0007669"/>
    <property type="project" value="UniProtKB-UniRule"/>
</dbReference>
<dbReference type="SUPFAM" id="SSF52980">
    <property type="entry name" value="Restriction endonuclease-like"/>
    <property type="match status" value="1"/>
</dbReference>
<keyword evidence="13" id="KW-1185">Reference proteome</keyword>
<evidence type="ECO:0000256" key="8">
    <source>
        <dbReference type="ARBA" id="ARBA00023125"/>
    </source>
</evidence>
<evidence type="ECO:0000256" key="7">
    <source>
        <dbReference type="ARBA" id="ARBA00022840"/>
    </source>
</evidence>
<dbReference type="GO" id="GO:0009338">
    <property type="term" value="C:exodeoxyribonuclease V complex"/>
    <property type="evidence" value="ECO:0007669"/>
    <property type="project" value="InterPro"/>
</dbReference>
<dbReference type="GO" id="GO:0003678">
    <property type="term" value="F:DNA helicase activity"/>
    <property type="evidence" value="ECO:0007669"/>
    <property type="project" value="UniProtKB-UniRule"/>
</dbReference>
<dbReference type="Pfam" id="PF17946">
    <property type="entry name" value="RecC_C"/>
    <property type="match status" value="1"/>
</dbReference>
<comment type="function">
    <text evidence="10">A helicase/nuclease that prepares dsDNA breaks (DSB) for recombinational DNA repair. Binds to DSBs and unwinds DNA via a highly rapid and processive ATP-dependent bidirectional helicase activity. Unwinds dsDNA until it encounters a Chi (crossover hotspot instigator) sequence from the 3' direction. Cuts ssDNA a few nucleotides 3' to the Chi site. The properties and activities of the enzyme are changed at Chi. The Chi-altered holoenzyme produces a long 3'-ssDNA overhang and facilitates RecA-binding to the ssDNA for homologous DNA recombination and repair. Holoenzyme degrades any linearized DNA that is unable to undergo homologous recombination. In the holoenzyme this subunit recognizes the wild-type Chi sequence, and when added to isolated RecB increases its ATP-dependent helicase processivity.</text>
</comment>
<evidence type="ECO:0000256" key="9">
    <source>
        <dbReference type="ARBA" id="ARBA00023204"/>
    </source>
</evidence>
<evidence type="ECO:0000256" key="5">
    <source>
        <dbReference type="ARBA" id="ARBA00022806"/>
    </source>
</evidence>
<dbReference type="NCBIfam" id="TIGR01450">
    <property type="entry name" value="recC"/>
    <property type="match status" value="1"/>
</dbReference>
<evidence type="ECO:0000256" key="1">
    <source>
        <dbReference type="ARBA" id="ARBA00022722"/>
    </source>
</evidence>
<comment type="miscellaneous">
    <text evidence="10">In the RecBCD complex, RecB has a slow 3'-5' helicase, an exonuclease activity and loads RecA onto ssDNA, RecD has a fast 5'-3' helicase activity, while RecC stimulates the ATPase and processivity of the RecB helicase and contributes to recognition of the Chi site.</text>
</comment>
<feature type="domain" description="RecC C-terminal" evidence="11">
    <location>
        <begin position="768"/>
        <end position="988"/>
    </location>
</feature>
<dbReference type="Gene3D" id="1.10.10.160">
    <property type="match status" value="1"/>
</dbReference>
<evidence type="ECO:0000259" key="11">
    <source>
        <dbReference type="Pfam" id="PF17946"/>
    </source>
</evidence>
<dbReference type="RefSeq" id="WP_085275041.1">
    <property type="nucleotide sequence ID" value="NZ_FXAG01000003.1"/>
</dbReference>
<sequence length="1061" mass="116629">MLHLYQSNRLEALGELFTGMSRAMPLSDPFQPETVLVQSRGMGRWLTLELAGRAGIAANLDFVLPAAFAWRLMQAVLPGLPRKSSFAPEVLQWRLLELLPTLHGAPFTPLERYLEGGEAAGFELAGKIADIFDQYLVFRPDWIRAWERGELLDLGEDEAWQAALWQRLAETDPGRHRVRLLDDFLGGLRPEHLPERVSLFGIASLAPMYLAMIKRLAALTDVCVFLLNPCEAYWGDIVDARGQLKLFQQGMEAHDDHPLLASLGKQGRDFFDQIAEEIPEGHPLFLEPDGDTLLARLQRDILTLTPPGEAPTLPAPDDHSIELNAVHSPMRELEVLKDRLLARFAADPTLTPADVAVLTPDINAYAPYIDAVFGQRDDAPNIPYTIADRRIEREEPLLATFAAVLRLADSRFSADAVLALLDCDALLARFGLTDAEVPLLQQWVRESGIRWGRDAAHKAALGLPADPLYTWRWGLDRLLLGTVLPPALAGDASPLFGGLLPAAGAEGQLAETLARFGQLFDVLDGCARAWAEPASPAVWRTRLQGAVEALFAVDEAGEAALTLLFDALAELAEDAQLAAFDAPVGLAVVRDWLMRRLTLSAPSGFLAGGVTFCAMVPMRSIPFRVLCLIGMNDGAYPRDERPVSFDLVARHPRRGDRSRRFDDRYLFLEALLSAREALYLSWVGRSVRTDEPLPPSPLVAELLDTLARMAGHAIAVVQHPLQPFARAAFDGRDPRRHSFEPSYAAALAAPHHAPAPFAVALPGGDATVLRLDELLRFWRHPARAWLADRLGVKLAGSAEDVPVREPFTVERDTRETLRRELVGALVASRPLTPVKEKLVGAGLLPPAALGQAWLAEETTASVRFARRLPPELAQPLRAPESIELTLDGITVVGELAGLRDAGQLRVVARKAYAGELIELWLTHLMLCAARPAGVEPYSALYDEQGVVELHDEPEAAELLRPWLIRWQQGQNLPLPFFARTSWAYAQAFAAKPEAPEQAMNKALAEWDPSYPGKTPQKDEAAIRLAFRHLDPLADPLFAQLADTLLLPLAERLQGAAEGDEA</sequence>
<keyword evidence="3 10" id="KW-0227">DNA damage</keyword>
<gene>
    <name evidence="10" type="primary">recC</name>
    <name evidence="12" type="ORF">SAMN02745746_00687</name>
</gene>
<dbReference type="GO" id="GO:0003677">
    <property type="term" value="F:DNA binding"/>
    <property type="evidence" value="ECO:0007669"/>
    <property type="project" value="UniProtKB-UniRule"/>
</dbReference>
<protein>
    <recommendedName>
        <fullName evidence="10">RecBCD enzyme subunit RecC</fullName>
    </recommendedName>
    <alternativeName>
        <fullName evidence="10">Exonuclease V subunit RecC</fullName>
        <shortName evidence="10">ExoV subunit RecC</shortName>
    </alternativeName>
    <alternativeName>
        <fullName evidence="10">Helicase/nuclease RecBCD subunit RecC</fullName>
    </alternativeName>
</protein>
<keyword evidence="5 10" id="KW-0347">Helicase</keyword>
<evidence type="ECO:0000256" key="3">
    <source>
        <dbReference type="ARBA" id="ARBA00022763"/>
    </source>
</evidence>
<comment type="similarity">
    <text evidence="10">Belongs to the RecC family.</text>
</comment>